<proteinExistence type="predicted"/>
<comment type="caution">
    <text evidence="4">The sequence shown here is derived from an EMBL/GenBank/DDBJ whole genome shotgun (WGS) entry which is preliminary data.</text>
</comment>
<dbReference type="EMBL" id="JALKCG010000001">
    <property type="protein sequence ID" value="MCK0206726.1"/>
    <property type="molecule type" value="Genomic_DNA"/>
</dbReference>
<name>A0ABT0DHH0_9HYPH</name>
<evidence type="ECO:0000256" key="2">
    <source>
        <dbReference type="PROSITE-ProRule" id="PRU00335"/>
    </source>
</evidence>
<dbReference type="InterPro" id="IPR023772">
    <property type="entry name" value="DNA-bd_HTH_TetR-type_CS"/>
</dbReference>
<dbReference type="RefSeq" id="WP_247198323.1">
    <property type="nucleotide sequence ID" value="NZ_JALKCG010000001.1"/>
</dbReference>
<evidence type="ECO:0000313" key="4">
    <source>
        <dbReference type="EMBL" id="MCK0206726.1"/>
    </source>
</evidence>
<reference evidence="4 5" key="1">
    <citation type="submission" date="2022-04" db="EMBL/GenBank/DDBJ databases">
        <authorList>
            <person name="Grouzdev D.S."/>
            <person name="Pantiukh K.S."/>
            <person name="Krutkina M.S."/>
        </authorList>
    </citation>
    <scope>NUCLEOTIDE SEQUENCE [LARGE SCALE GENOMIC DNA]</scope>
    <source>
        <strain evidence="4 5">Jip08</strain>
    </source>
</reference>
<accession>A0ABT0DHH0</accession>
<dbReference type="Proteomes" id="UP001202867">
    <property type="component" value="Unassembled WGS sequence"/>
</dbReference>
<evidence type="ECO:0000313" key="5">
    <source>
        <dbReference type="Proteomes" id="UP001202867"/>
    </source>
</evidence>
<dbReference type="InterPro" id="IPR036271">
    <property type="entry name" value="Tet_transcr_reg_TetR-rel_C_sf"/>
</dbReference>
<dbReference type="PROSITE" id="PS01081">
    <property type="entry name" value="HTH_TETR_1"/>
    <property type="match status" value="1"/>
</dbReference>
<feature type="DNA-binding region" description="H-T-H motif" evidence="2">
    <location>
        <begin position="37"/>
        <end position="56"/>
    </location>
</feature>
<dbReference type="SUPFAM" id="SSF46689">
    <property type="entry name" value="Homeodomain-like"/>
    <property type="match status" value="1"/>
</dbReference>
<dbReference type="PRINTS" id="PR00455">
    <property type="entry name" value="HTHTETR"/>
</dbReference>
<dbReference type="PANTHER" id="PTHR30055:SF200">
    <property type="entry name" value="HTH-TYPE TRANSCRIPTIONAL REPRESSOR BDCR"/>
    <property type="match status" value="1"/>
</dbReference>
<dbReference type="SUPFAM" id="SSF48498">
    <property type="entry name" value="Tetracyclin repressor-like, C-terminal domain"/>
    <property type="match status" value="1"/>
</dbReference>
<keyword evidence="1 2" id="KW-0238">DNA-binding</keyword>
<keyword evidence="5" id="KW-1185">Reference proteome</keyword>
<gene>
    <name evidence="4" type="ORF">MWN33_01625</name>
</gene>
<dbReference type="PROSITE" id="PS50977">
    <property type="entry name" value="HTH_TETR_2"/>
    <property type="match status" value="1"/>
</dbReference>
<dbReference type="Gene3D" id="1.10.357.10">
    <property type="entry name" value="Tetracycline Repressor, domain 2"/>
    <property type="match status" value="1"/>
</dbReference>
<evidence type="ECO:0000259" key="3">
    <source>
        <dbReference type="PROSITE" id="PS50977"/>
    </source>
</evidence>
<organism evidence="4 5">
    <name type="scientific">Ancylobacter koreensis</name>
    <dbReference type="NCBI Taxonomy" id="266121"/>
    <lineage>
        <taxon>Bacteria</taxon>
        <taxon>Pseudomonadati</taxon>
        <taxon>Pseudomonadota</taxon>
        <taxon>Alphaproteobacteria</taxon>
        <taxon>Hyphomicrobiales</taxon>
        <taxon>Xanthobacteraceae</taxon>
        <taxon>Ancylobacter</taxon>
    </lineage>
</organism>
<protein>
    <submittedName>
        <fullName evidence="4">TetR/AcrR family transcriptional regulator</fullName>
    </submittedName>
</protein>
<dbReference type="InterPro" id="IPR050109">
    <property type="entry name" value="HTH-type_TetR-like_transc_reg"/>
</dbReference>
<reference evidence="5" key="2">
    <citation type="submission" date="2023-07" db="EMBL/GenBank/DDBJ databases">
        <title>Ancylobacter moscoviensis sp. nov., facultatively methylotrophic bacteria from activated sludge and the reclassification of Starkeya novella (Starkey 1934) Kelly et al. 2000 as Ancylobacter novellus comb. nov., Starkeya koreensis Im et al. 2006 as Ancylobacter koreensis comb.nov., Angulomicrobium tetraedrale Vasil'eva et al. 1986 as Ancylobacter tetraedralis comb. nov., Angulomicrobium amanitiforme Fritz et al. 2004 as Ancylobacter amanitiformis comb. nov. and Methylorhabdus multivorans Doronina et al. 1996 as Ancylobacter multivorans comb. nov. and emended description of the genus Ancylobacter.</title>
        <authorList>
            <person name="Doronina N."/>
            <person name="Chemodurova A."/>
            <person name="Grouzdev D."/>
            <person name="Koziaeva V."/>
            <person name="Shi W."/>
            <person name="Wu L."/>
            <person name="Kaparullina E."/>
        </authorList>
    </citation>
    <scope>NUCLEOTIDE SEQUENCE [LARGE SCALE GENOMIC DNA]</scope>
    <source>
        <strain evidence="5">Jip08</strain>
    </source>
</reference>
<dbReference type="PANTHER" id="PTHR30055">
    <property type="entry name" value="HTH-TYPE TRANSCRIPTIONAL REGULATOR RUTR"/>
    <property type="match status" value="1"/>
</dbReference>
<sequence length="209" mass="22570">METAPAPAPAPAPLPTRERILGAAAKLFHGEGIRAVSVDAVAAKAGVTKRTLYYHFRSKDELIAAYLEARDPPNLAWFRRHYAQAEGDAPARIEALFAALAVAARNARWKGCGFLRTSVELVNLPGHPALHAARAHKRRVEEWLGEVFEGPEAGLAPEAARELARQVMLLIDGAFAVVLLNRDTEYMHSAGRAAATLVRAALVTARRAA</sequence>
<dbReference type="Pfam" id="PF00440">
    <property type="entry name" value="TetR_N"/>
    <property type="match status" value="1"/>
</dbReference>
<dbReference type="InterPro" id="IPR001647">
    <property type="entry name" value="HTH_TetR"/>
</dbReference>
<evidence type="ECO:0000256" key="1">
    <source>
        <dbReference type="ARBA" id="ARBA00023125"/>
    </source>
</evidence>
<dbReference type="InterPro" id="IPR009057">
    <property type="entry name" value="Homeodomain-like_sf"/>
</dbReference>
<feature type="domain" description="HTH tetR-type" evidence="3">
    <location>
        <begin position="14"/>
        <end position="74"/>
    </location>
</feature>